<dbReference type="EMBL" id="JACIJN010000005">
    <property type="protein sequence ID" value="MBB5725913.1"/>
    <property type="molecule type" value="Genomic_DNA"/>
</dbReference>
<reference evidence="3 4" key="2">
    <citation type="submission" date="2020-08" db="EMBL/GenBank/DDBJ databases">
        <title>The Agave Microbiome: Exploring the role of microbial communities in plant adaptations to desert environments.</title>
        <authorList>
            <person name="Partida-Martinez L.P."/>
        </authorList>
    </citation>
    <scope>NUCLEOTIDE SEQUENCE [LARGE SCALE GENOMIC DNA]</scope>
    <source>
        <strain evidence="3 4">AS3.13</strain>
    </source>
</reference>
<evidence type="ECO:0000313" key="2">
    <source>
        <dbReference type="EMBL" id="MBB5725913.1"/>
    </source>
</evidence>
<dbReference type="Proteomes" id="UP000522313">
    <property type="component" value="Unassembled WGS sequence"/>
</dbReference>
<feature type="signal peptide" evidence="1">
    <location>
        <begin position="1"/>
        <end position="21"/>
    </location>
</feature>
<organism evidence="3 4">
    <name type="scientific">Sphingomonas endophytica</name>
    <dbReference type="NCBI Taxonomy" id="869719"/>
    <lineage>
        <taxon>Bacteria</taxon>
        <taxon>Pseudomonadati</taxon>
        <taxon>Pseudomonadota</taxon>
        <taxon>Alphaproteobacteria</taxon>
        <taxon>Sphingomonadales</taxon>
        <taxon>Sphingomonadaceae</taxon>
        <taxon>Sphingomonas</taxon>
    </lineage>
</organism>
<reference evidence="2 5" key="1">
    <citation type="submission" date="2020-08" db="EMBL/GenBank/DDBJ databases">
        <title>Genomic Encyclopedia of Type Strains, Phase IV (KMG-IV): sequencing the most valuable type-strain genomes for metagenomic binning, comparative biology and taxonomic classification.</title>
        <authorList>
            <person name="Goeker M."/>
        </authorList>
    </citation>
    <scope>NUCLEOTIDE SEQUENCE [LARGE SCALE GENOMIC DNA]</scope>
    <source>
        <strain evidence="2 5">DSM 101535</strain>
    </source>
</reference>
<evidence type="ECO:0000313" key="5">
    <source>
        <dbReference type="Proteomes" id="UP000560131"/>
    </source>
</evidence>
<dbReference type="RefSeq" id="WP_184036133.1">
    <property type="nucleotide sequence ID" value="NZ_BAABAR010000003.1"/>
</dbReference>
<dbReference type="Proteomes" id="UP000560131">
    <property type="component" value="Unassembled WGS sequence"/>
</dbReference>
<sequence length="254" mass="27055">MRAWWSGVAVIAAAAAVPAWSQLSSQTSISMLNGEGGWTQAVFVCDSTDRDRVLVLSAPDARRGATLTSLSKPGLVRHQVAVRVGVGDPGMGQVYYPLTNAAGRAVGNVHAINPGMVEPGATTPTVTSVTYGRDTTSCRFAPQTRVLGVTAKRSIQLTRSERDGFVYRSYNHDTDLPAIDQPWGGRDTRASLTITGGRLVEERGGRRIYQFANGGYVYRVLASVDPAKGGGGVQVWHDGRMVLAEPFVAYTAAS</sequence>
<evidence type="ECO:0000256" key="1">
    <source>
        <dbReference type="SAM" id="SignalP"/>
    </source>
</evidence>
<comment type="caution">
    <text evidence="3">The sequence shown here is derived from an EMBL/GenBank/DDBJ whole genome shotgun (WGS) entry which is preliminary data.</text>
</comment>
<reference evidence="3 4" key="3">
    <citation type="submission" date="2020-08" db="EMBL/GenBank/DDBJ databases">
        <authorList>
            <person name="Partida-Martinez L."/>
            <person name="Huntemann M."/>
            <person name="Clum A."/>
            <person name="Wang J."/>
            <person name="Palaniappan K."/>
            <person name="Ritter S."/>
            <person name="Chen I.-M."/>
            <person name="Stamatis D."/>
            <person name="Reddy T."/>
            <person name="O'Malley R."/>
            <person name="Daum C."/>
            <person name="Shapiro N."/>
            <person name="Ivanova N."/>
            <person name="Kyrpides N."/>
            <person name="Woyke T."/>
        </authorList>
    </citation>
    <scope>NUCLEOTIDE SEQUENCE [LARGE SCALE GENOMIC DNA]</scope>
    <source>
        <strain evidence="3 4">AS3.13</strain>
    </source>
</reference>
<name>A0A7X0JH00_9SPHN</name>
<keyword evidence="5" id="KW-1185">Reference proteome</keyword>
<keyword evidence="1" id="KW-0732">Signal</keyword>
<accession>A0A7X0JH00</accession>
<dbReference type="EMBL" id="JACHBT010000023">
    <property type="protein sequence ID" value="MBB6506456.1"/>
    <property type="molecule type" value="Genomic_DNA"/>
</dbReference>
<dbReference type="AlphaFoldDB" id="A0A7X0JH00"/>
<evidence type="ECO:0000313" key="4">
    <source>
        <dbReference type="Proteomes" id="UP000522313"/>
    </source>
</evidence>
<proteinExistence type="predicted"/>
<gene>
    <name evidence="3" type="ORF">F4693_003459</name>
    <name evidence="2" type="ORF">FHS97_001845</name>
</gene>
<protein>
    <submittedName>
        <fullName evidence="3">Uncharacterized protein</fullName>
    </submittedName>
</protein>
<feature type="chain" id="PRO_5044441131" evidence="1">
    <location>
        <begin position="22"/>
        <end position="254"/>
    </location>
</feature>
<evidence type="ECO:0000313" key="3">
    <source>
        <dbReference type="EMBL" id="MBB6506456.1"/>
    </source>
</evidence>